<name>A0A1I0WW60_9FLAO</name>
<dbReference type="OrthoDB" id="66316at2"/>
<evidence type="ECO:0000313" key="2">
    <source>
        <dbReference type="Proteomes" id="UP000199604"/>
    </source>
</evidence>
<accession>A0A1I0WW60</accession>
<protein>
    <submittedName>
        <fullName evidence="1">Uncharacterized protein</fullName>
    </submittedName>
</protein>
<dbReference type="EMBL" id="FOJT01000002">
    <property type="protein sequence ID" value="SFA92153.1"/>
    <property type="molecule type" value="Genomic_DNA"/>
</dbReference>
<gene>
    <name evidence="1" type="ORF">SAMN05660845_0992</name>
</gene>
<evidence type="ECO:0000313" key="1">
    <source>
        <dbReference type="EMBL" id="SFA92153.1"/>
    </source>
</evidence>
<proteinExistence type="predicted"/>
<dbReference type="Proteomes" id="UP000199604">
    <property type="component" value="Unassembled WGS sequence"/>
</dbReference>
<dbReference type="STRING" id="498292.SAMN05660845_0992"/>
<dbReference type="InterPro" id="IPR045534">
    <property type="entry name" value="DUF6428"/>
</dbReference>
<keyword evidence="2" id="KW-1185">Reference proteome</keyword>
<dbReference type="Pfam" id="PF20001">
    <property type="entry name" value="DUF6428"/>
    <property type="match status" value="1"/>
</dbReference>
<sequence>MKLSEFKNQLENVAQLEFVLQNGQKVPSHFHITEIGMTTKQFTDCGNTFRISKKATLQLWTSVDFYHRLEPKKVISIIEATSGMFEGEDLEIEIEFQQETVGKFGLEYIDNQFVLTNTKTDCLAKSNCGIPVEKIKVKLNELQENMASCCAPNSNCC</sequence>
<organism evidence="1 2">
    <name type="scientific">Flavobacterium swingsii</name>
    <dbReference type="NCBI Taxonomy" id="498292"/>
    <lineage>
        <taxon>Bacteria</taxon>
        <taxon>Pseudomonadati</taxon>
        <taxon>Bacteroidota</taxon>
        <taxon>Flavobacteriia</taxon>
        <taxon>Flavobacteriales</taxon>
        <taxon>Flavobacteriaceae</taxon>
        <taxon>Flavobacterium</taxon>
    </lineage>
</organism>
<dbReference type="RefSeq" id="WP_091474559.1">
    <property type="nucleotide sequence ID" value="NZ_FOJT01000002.1"/>
</dbReference>
<dbReference type="AlphaFoldDB" id="A0A1I0WW60"/>
<reference evidence="2" key="1">
    <citation type="submission" date="2016-10" db="EMBL/GenBank/DDBJ databases">
        <authorList>
            <person name="Varghese N."/>
            <person name="Submissions S."/>
        </authorList>
    </citation>
    <scope>NUCLEOTIDE SEQUENCE [LARGE SCALE GENOMIC DNA]</scope>
    <source>
        <strain evidence="2">DSM 21789</strain>
    </source>
</reference>